<gene>
    <name evidence="3" type="ORF">A0O28_0009530</name>
</gene>
<protein>
    <recommendedName>
        <fullName evidence="2">Heterokaryon incompatibility domain-containing protein</fullName>
    </recommendedName>
</protein>
<sequence>MFSKFSNQSRQGIAPRPNPKSIPKPKIDNTLSYRGRRLDNDSLRLIEIQPAAHESDPVVGKLVEVTFGSRPKFEALSYTWGTEKANVPIILNGFPFEVGKNLLDALLFLRRQIMSGKACQLFWIDAICINQSDLKEKSRQLLIMDQIYFRASTVVVWLGSKYAEYQRGMKSDERNKPEKLLPKGGNSTQQNMVRHLLTDPYWDRLWILQEIGRAMKLRVCLGNESYSWDDFMNLVAMYSSDRTTGPLKLDKLLRQEKYAGSCTLKRLIQDHREAKCAEPRDKVYGLVKLALDAGEFPIDYSKSIDEVWKDTMEFMNKWDPFKEKSQMVSFGALLKSLLMANHSGLPSQLSKEHEKADASPGYITRVGPSPNNAVPRSGEATERRVVTQRPGPTATSHRQISTRLASVIRGK</sequence>
<evidence type="ECO:0000256" key="1">
    <source>
        <dbReference type="SAM" id="MobiDB-lite"/>
    </source>
</evidence>
<dbReference type="Pfam" id="PF06985">
    <property type="entry name" value="HET"/>
    <property type="match status" value="1"/>
</dbReference>
<evidence type="ECO:0000259" key="2">
    <source>
        <dbReference type="Pfam" id="PF06985"/>
    </source>
</evidence>
<organism evidence="3 4">
    <name type="scientific">Trichoderma guizhouense</name>
    <dbReference type="NCBI Taxonomy" id="1491466"/>
    <lineage>
        <taxon>Eukaryota</taxon>
        <taxon>Fungi</taxon>
        <taxon>Dikarya</taxon>
        <taxon>Ascomycota</taxon>
        <taxon>Pezizomycotina</taxon>
        <taxon>Sordariomycetes</taxon>
        <taxon>Hypocreomycetidae</taxon>
        <taxon>Hypocreales</taxon>
        <taxon>Hypocreaceae</taxon>
        <taxon>Trichoderma</taxon>
    </lineage>
</organism>
<accession>A0A1T3CIJ5</accession>
<dbReference type="EMBL" id="LVVK01000017">
    <property type="protein sequence ID" value="OPB40872.1"/>
    <property type="molecule type" value="Genomic_DNA"/>
</dbReference>
<evidence type="ECO:0000313" key="3">
    <source>
        <dbReference type="EMBL" id="OPB40872.1"/>
    </source>
</evidence>
<reference evidence="3 4" key="1">
    <citation type="submission" date="2016-04" db="EMBL/GenBank/DDBJ databases">
        <title>Multiple horizontal gene transfer events from other fungi enriched the ability of the initially mycotrophic fungus Trichoderma (Ascomycota) to feed on dead plant biomass.</title>
        <authorList>
            <person name="Atanasova L."/>
            <person name="Chenthamara K."/>
            <person name="Zhang J."/>
            <person name="Grujic M."/>
            <person name="Henrissat B."/>
            <person name="Kuo A."/>
            <person name="Aertz A."/>
            <person name="Salamov A."/>
            <person name="Lipzen A."/>
            <person name="Labutti K."/>
            <person name="Barry K."/>
            <person name="Miao Y."/>
            <person name="Rahimi M.J."/>
            <person name="Shen Q."/>
            <person name="Grigoriev I.V."/>
            <person name="Kubicek C.P."/>
            <person name="Druzhinina I.S."/>
        </authorList>
    </citation>
    <scope>NUCLEOTIDE SEQUENCE [LARGE SCALE GENOMIC DNA]</scope>
    <source>
        <strain evidence="3 4">NJAU 4742</strain>
    </source>
</reference>
<feature type="compositionally biased region" description="Polar residues" evidence="1">
    <location>
        <begin position="1"/>
        <end position="11"/>
    </location>
</feature>
<name>A0A1T3CIJ5_9HYPO</name>
<dbReference type="InterPro" id="IPR010730">
    <property type="entry name" value="HET"/>
</dbReference>
<proteinExistence type="predicted"/>
<dbReference type="PANTHER" id="PTHR24148">
    <property type="entry name" value="ANKYRIN REPEAT DOMAIN-CONTAINING PROTEIN 39 HOMOLOG-RELATED"/>
    <property type="match status" value="1"/>
</dbReference>
<comment type="caution">
    <text evidence="3">The sequence shown here is derived from an EMBL/GenBank/DDBJ whole genome shotgun (WGS) entry which is preliminary data.</text>
</comment>
<dbReference type="Proteomes" id="UP000191004">
    <property type="component" value="Unassembled WGS sequence"/>
</dbReference>
<feature type="region of interest" description="Disordered" evidence="1">
    <location>
        <begin position="1"/>
        <end position="28"/>
    </location>
</feature>
<feature type="region of interest" description="Disordered" evidence="1">
    <location>
        <begin position="345"/>
        <end position="399"/>
    </location>
</feature>
<keyword evidence="4" id="KW-1185">Reference proteome</keyword>
<feature type="domain" description="Heterokaryon incompatibility" evidence="2">
    <location>
        <begin position="73"/>
        <end position="210"/>
    </location>
</feature>
<dbReference type="AlphaFoldDB" id="A0A1T3CIJ5"/>
<dbReference type="PANTHER" id="PTHR24148:SF64">
    <property type="entry name" value="HETEROKARYON INCOMPATIBILITY DOMAIN-CONTAINING PROTEIN"/>
    <property type="match status" value="1"/>
</dbReference>
<evidence type="ECO:0000313" key="4">
    <source>
        <dbReference type="Proteomes" id="UP000191004"/>
    </source>
</evidence>
<dbReference type="InterPro" id="IPR052895">
    <property type="entry name" value="HetReg/Transcr_Mod"/>
</dbReference>